<evidence type="ECO:0000256" key="3">
    <source>
        <dbReference type="ARBA" id="ARBA00008747"/>
    </source>
</evidence>
<comment type="similarity">
    <text evidence="3">Belongs to the prokaryotic molybdopterin-containing oxidoreductase family. NasA/NapA/NarB subfamily.</text>
</comment>
<evidence type="ECO:0000256" key="9">
    <source>
        <dbReference type="ARBA" id="ARBA00023014"/>
    </source>
</evidence>
<dbReference type="CDD" id="cd02791">
    <property type="entry name" value="MopB_CT_Nitrate-R-NapA-like"/>
    <property type="match status" value="1"/>
</dbReference>
<accession>A0A1C3RHV1</accession>
<dbReference type="Pfam" id="PF00384">
    <property type="entry name" value="Molybdopterin"/>
    <property type="match status" value="1"/>
</dbReference>
<evidence type="ECO:0000256" key="1">
    <source>
        <dbReference type="ARBA" id="ARBA00001942"/>
    </source>
</evidence>
<keyword evidence="5" id="KW-0500">Molybdenum</keyword>
<dbReference type="Gene3D" id="2.40.40.20">
    <property type="match status" value="1"/>
</dbReference>
<dbReference type="SUPFAM" id="SSF53706">
    <property type="entry name" value="Formate dehydrogenase/DMSO reductase, domains 1-3"/>
    <property type="match status" value="1"/>
</dbReference>
<dbReference type="CDD" id="cd02754">
    <property type="entry name" value="MopB_Nitrate-R-NapA-like"/>
    <property type="match status" value="1"/>
</dbReference>
<dbReference type="InterPro" id="IPR006656">
    <property type="entry name" value="Mopterin_OxRdtase"/>
</dbReference>
<dbReference type="InterPro" id="IPR006963">
    <property type="entry name" value="Mopterin_OxRdtase_4Fe-4S_dom"/>
</dbReference>
<evidence type="ECO:0000256" key="6">
    <source>
        <dbReference type="ARBA" id="ARBA00022723"/>
    </source>
</evidence>
<keyword evidence="9" id="KW-0411">Iron-sulfur</keyword>
<dbReference type="GO" id="GO:1990204">
    <property type="term" value="C:oxidoreductase complex"/>
    <property type="evidence" value="ECO:0007669"/>
    <property type="project" value="UniProtKB-ARBA"/>
</dbReference>
<dbReference type="PROSITE" id="PS51669">
    <property type="entry name" value="4FE4S_MOW_BIS_MGD"/>
    <property type="match status" value="1"/>
</dbReference>
<dbReference type="RefSeq" id="WP_069188920.1">
    <property type="nucleotide sequence ID" value="NZ_FLYE01000023.1"/>
</dbReference>
<dbReference type="GO" id="GO:0046872">
    <property type="term" value="F:metal ion binding"/>
    <property type="evidence" value="ECO:0007669"/>
    <property type="project" value="UniProtKB-KW"/>
</dbReference>
<dbReference type="InterPro" id="IPR041854">
    <property type="entry name" value="BFD-like_2Fe2S-bd_dom_sf"/>
</dbReference>
<dbReference type="GO" id="GO:0043546">
    <property type="term" value="F:molybdopterin cofactor binding"/>
    <property type="evidence" value="ECO:0007669"/>
    <property type="project" value="InterPro"/>
</dbReference>
<keyword evidence="13" id="KW-1185">Reference proteome</keyword>
<protein>
    <submittedName>
        <fullName evidence="12">Nitrate reductase</fullName>
        <ecNumber evidence="12">1.7.99.4</ecNumber>
    </submittedName>
</protein>
<dbReference type="InterPro" id="IPR041957">
    <property type="entry name" value="CT_Nitrate-R-NapA-like"/>
</dbReference>
<organism evidence="12 13">
    <name type="scientific">Candidatus Terasakiella magnetica</name>
    <dbReference type="NCBI Taxonomy" id="1867952"/>
    <lineage>
        <taxon>Bacteria</taxon>
        <taxon>Pseudomonadati</taxon>
        <taxon>Pseudomonadota</taxon>
        <taxon>Alphaproteobacteria</taxon>
        <taxon>Rhodospirillales</taxon>
        <taxon>Terasakiellaceae</taxon>
        <taxon>Terasakiella</taxon>
    </lineage>
</organism>
<dbReference type="InterPro" id="IPR009010">
    <property type="entry name" value="Asp_de-COase-like_dom_sf"/>
</dbReference>
<dbReference type="EC" id="1.7.99.4" evidence="12"/>
<dbReference type="Gene3D" id="2.20.25.90">
    <property type="entry name" value="ADC-like domains"/>
    <property type="match status" value="1"/>
</dbReference>
<sequence>MADQKRTTCPYCGVGCGVLVTKQEDGSVQIKGDPDHPANFGKLCSKGSALGETLGLENRLLEPKIEGQTVKMDEALNVVAQRFKETAEKYGPDSVAFYVSGQLLSEDYYVANKLIKGFIGTANIDTNSRLCMSSSVVGHKRAFGSDTVPQTYEDLEKADLVVLVGSNLAWCHPVLFQRLKAAQKERGTKVVVIDPRRTATCEIADLHLAVKPGYDVLLFNGLLNYLAQNGAQDSVYVDNHIEGCEQAVAMAAEQASDYQVLARQCDIALADLMTFYDWFLKTEKTLSMYSQGVNQSSQGSDKVNSILNCHLYTGRIGKEGCGPLSVTGQPNAMGGREVGGLANMLAAHMDFTPEAISRVKTFWDSPTIAGKPGHKAVDMFEAVHKGEIKAIWIMATNPAVSLPDANRVRKALETCEFVVVSDCVQNTDTMAYANVVLPAATWGERNGTVTNTERCISRQHSFKELPGEALPDWKIITRVAQKMGFEKAFSYETSYDVFAEHVALSAYENEGTRDFDLSSWQGLSREEFDAIEPIKWPINNNPKDRFFADGKFYTASGKANMLAVDLKAPKHTPTAKYPYVLNTGRIRDQWHTMTRSGLSPRLSSHLHEPYLDIHPDTALKEGLKKQDLVKVESKWGEAILRVKTCDTVKPGELFMPMHWNDENSAHAVVGRLVNPVTDPFSGQPESKHTPVNVSKFQPDWHGLLFSREKIETSGFVYWTRSRSNGCYVYDLAGLGEPSNWDEYASFLLGEGELLSMEDKKRKHHRYAVIKDNVPSGVLITSENQGNIPTRNWIAGLFDQSEVSMEERISLLSAKPVGDVAEKGAIVCSCFNIGLFQIQRAIADEGKVSVEAIGQHLKAGTNCGSCQSEIKDIIAQATTTSGDKKQVA</sequence>
<dbReference type="GO" id="GO:0016020">
    <property type="term" value="C:membrane"/>
    <property type="evidence" value="ECO:0007669"/>
    <property type="project" value="TreeGrafter"/>
</dbReference>
<evidence type="ECO:0000256" key="8">
    <source>
        <dbReference type="ARBA" id="ARBA00023004"/>
    </source>
</evidence>
<comment type="cofactor">
    <cofactor evidence="1">
        <name>Mo-bis(molybdopterin guanine dinucleotide)</name>
        <dbReference type="ChEBI" id="CHEBI:60539"/>
    </cofactor>
</comment>
<evidence type="ECO:0000256" key="5">
    <source>
        <dbReference type="ARBA" id="ARBA00022505"/>
    </source>
</evidence>
<dbReference type="SUPFAM" id="SSF50692">
    <property type="entry name" value="ADC-like"/>
    <property type="match status" value="1"/>
</dbReference>
<keyword evidence="8" id="KW-0408">Iron</keyword>
<name>A0A1C3RHV1_9PROT</name>
<reference evidence="12 13" key="1">
    <citation type="submission" date="2016-07" db="EMBL/GenBank/DDBJ databases">
        <authorList>
            <person name="Lefevre C.T."/>
        </authorList>
    </citation>
    <scope>NUCLEOTIDE SEQUENCE [LARGE SCALE GENOMIC DNA]</scope>
    <source>
        <strain evidence="12">PR1</strain>
    </source>
</reference>
<dbReference type="Pfam" id="PF04879">
    <property type="entry name" value="Molybdop_Fe4S4"/>
    <property type="match status" value="1"/>
</dbReference>
<evidence type="ECO:0000313" key="13">
    <source>
        <dbReference type="Proteomes" id="UP000231658"/>
    </source>
</evidence>
<dbReference type="Gene3D" id="3.40.228.10">
    <property type="entry name" value="Dimethylsulfoxide Reductase, domain 2"/>
    <property type="match status" value="1"/>
</dbReference>
<evidence type="ECO:0000256" key="4">
    <source>
        <dbReference type="ARBA" id="ARBA00022485"/>
    </source>
</evidence>
<dbReference type="PROSITE" id="PS00551">
    <property type="entry name" value="MOLYBDOPTERIN_PROK_1"/>
    <property type="match status" value="1"/>
</dbReference>
<dbReference type="InterPro" id="IPR007419">
    <property type="entry name" value="BFD-like_2Fe2S-bd_dom"/>
</dbReference>
<keyword evidence="10" id="KW-0534">Nitrate assimilation</keyword>
<evidence type="ECO:0000256" key="10">
    <source>
        <dbReference type="ARBA" id="ARBA00023063"/>
    </source>
</evidence>
<dbReference type="InterPro" id="IPR027467">
    <property type="entry name" value="MopterinOxRdtase_cofactor_BS"/>
</dbReference>
<dbReference type="STRING" id="1867952.MTBPR1_30228"/>
<dbReference type="GO" id="GO:0051539">
    <property type="term" value="F:4 iron, 4 sulfur cluster binding"/>
    <property type="evidence" value="ECO:0007669"/>
    <property type="project" value="UniProtKB-KW"/>
</dbReference>
<keyword evidence="6" id="KW-0479">Metal-binding</keyword>
<dbReference type="GO" id="GO:0045333">
    <property type="term" value="P:cellular respiration"/>
    <property type="evidence" value="ECO:0007669"/>
    <property type="project" value="UniProtKB-ARBA"/>
</dbReference>
<dbReference type="GO" id="GO:0016491">
    <property type="term" value="F:oxidoreductase activity"/>
    <property type="evidence" value="ECO:0007669"/>
    <property type="project" value="UniProtKB-KW"/>
</dbReference>
<feature type="domain" description="4Fe-4S Mo/W bis-MGD-type" evidence="11">
    <location>
        <begin position="2"/>
        <end position="58"/>
    </location>
</feature>
<dbReference type="PANTHER" id="PTHR43105:SF9">
    <property type="entry name" value="NADPH-FE(3+) OXIDOREDUCTASE SUBUNIT ALPHA"/>
    <property type="match status" value="1"/>
</dbReference>
<dbReference type="Gene3D" id="1.10.10.1100">
    <property type="entry name" value="BFD-like [2Fe-2S]-binding domain"/>
    <property type="match status" value="1"/>
</dbReference>
<keyword evidence="4" id="KW-0004">4Fe-4S</keyword>
<dbReference type="Pfam" id="PF04324">
    <property type="entry name" value="Fer2_BFD"/>
    <property type="match status" value="1"/>
</dbReference>
<dbReference type="InterPro" id="IPR050123">
    <property type="entry name" value="Prok_molybdopt-oxidoreductase"/>
</dbReference>
<evidence type="ECO:0000259" key="11">
    <source>
        <dbReference type="PROSITE" id="PS51669"/>
    </source>
</evidence>
<dbReference type="SMART" id="SM00926">
    <property type="entry name" value="Molybdop_Fe4S4"/>
    <property type="match status" value="1"/>
</dbReference>
<dbReference type="GO" id="GO:0042128">
    <property type="term" value="P:nitrate assimilation"/>
    <property type="evidence" value="ECO:0007669"/>
    <property type="project" value="UniProtKB-KW"/>
</dbReference>
<proteinExistence type="inferred from homology"/>
<evidence type="ECO:0000256" key="7">
    <source>
        <dbReference type="ARBA" id="ARBA00023002"/>
    </source>
</evidence>
<dbReference type="EMBL" id="FLYE01000023">
    <property type="protein sequence ID" value="SCA56858.1"/>
    <property type="molecule type" value="Genomic_DNA"/>
</dbReference>
<dbReference type="InterPro" id="IPR006657">
    <property type="entry name" value="MoPterin_dinucl-bd_dom"/>
</dbReference>
<dbReference type="Gene3D" id="3.40.50.740">
    <property type="match status" value="1"/>
</dbReference>
<dbReference type="Proteomes" id="UP000231658">
    <property type="component" value="Unassembled WGS sequence"/>
</dbReference>
<keyword evidence="7 12" id="KW-0560">Oxidoreductase</keyword>
<evidence type="ECO:0000256" key="2">
    <source>
        <dbReference type="ARBA" id="ARBA00001966"/>
    </source>
</evidence>
<dbReference type="PANTHER" id="PTHR43105">
    <property type="entry name" value="RESPIRATORY NITRATE REDUCTASE"/>
    <property type="match status" value="1"/>
</dbReference>
<dbReference type="Pfam" id="PF01568">
    <property type="entry name" value="Molydop_binding"/>
    <property type="match status" value="1"/>
</dbReference>
<dbReference type="OrthoDB" id="9816402at2"/>
<dbReference type="AlphaFoldDB" id="A0A1C3RHV1"/>
<evidence type="ECO:0000313" key="12">
    <source>
        <dbReference type="EMBL" id="SCA56858.1"/>
    </source>
</evidence>
<comment type="cofactor">
    <cofactor evidence="2">
        <name>[4Fe-4S] cluster</name>
        <dbReference type="ChEBI" id="CHEBI:49883"/>
    </cofactor>
</comment>
<gene>
    <name evidence="12" type="primary">nasA</name>
    <name evidence="12" type="ORF">MTBPR1_30228</name>
</gene>